<evidence type="ECO:0000313" key="2">
    <source>
        <dbReference type="Proteomes" id="UP001165042"/>
    </source>
</evidence>
<protein>
    <recommendedName>
        <fullName evidence="3">CDP-Glycerol:Poly(Glycerophosphate) glycerophosphotransferase</fullName>
    </recommendedName>
</protein>
<organism evidence="1 2">
    <name type="scientific">Actinokineospora globicatena</name>
    <dbReference type="NCBI Taxonomy" id="103729"/>
    <lineage>
        <taxon>Bacteria</taxon>
        <taxon>Bacillati</taxon>
        <taxon>Actinomycetota</taxon>
        <taxon>Actinomycetes</taxon>
        <taxon>Pseudonocardiales</taxon>
        <taxon>Pseudonocardiaceae</taxon>
        <taxon>Actinokineospora</taxon>
    </lineage>
</organism>
<dbReference type="Proteomes" id="UP001165042">
    <property type="component" value="Unassembled WGS sequence"/>
</dbReference>
<evidence type="ECO:0008006" key="3">
    <source>
        <dbReference type="Google" id="ProtNLM"/>
    </source>
</evidence>
<evidence type="ECO:0000313" key="1">
    <source>
        <dbReference type="EMBL" id="GLW93301.1"/>
    </source>
</evidence>
<dbReference type="RefSeq" id="WP_285611651.1">
    <property type="nucleotide sequence ID" value="NZ_BSSD01000006.1"/>
</dbReference>
<gene>
    <name evidence="1" type="ORF">Aglo03_41170</name>
</gene>
<sequence>MRTPAALRRLNDVLPTLLGDLRVEVVFTVDGGSAFSGGLLDHLRASGALIVPWSQACQERFDLALAASDNSDLHLLDAPLVLMPHGAGYHRRSATDPESISGLSGSGLLADGRVVPHTVVVAHERQAAALTSVDPRLAGHTLVAADPCLDRITASAAHRHRYRRAFAADGRRMVLLCSTWGRHSLFGADPGLARRLVTTLPADEYRVAMTLHPNIWQRHGRLQVRAWLRAALGAGLALVPPGRDWRQAMVAADLVVSDHGSLTSYAAAAGKPVLLASDGGPEVVPGTPLARLLAALPRLPDSGFPETAPDPVDASVVDAIFHQPGTAAAAMNRLFYRIVDLPVPHPAPATEPIPVGGVELSAPTHYRTTITAVRAERGATRLALRRTTHAEIGGSLSVADTGPEIALVESASAVWADFPFADRESAESHVRSLLERLPGARLAAATAPDGTVVAALRDGSTVCATTTTALSMTTAVLHWWSTLPPGERPRRVEVDAGTATGTVEPR</sequence>
<dbReference type="AlphaFoldDB" id="A0A9W6QLU8"/>
<dbReference type="EMBL" id="BSSD01000006">
    <property type="protein sequence ID" value="GLW93301.1"/>
    <property type="molecule type" value="Genomic_DNA"/>
</dbReference>
<keyword evidence="2" id="KW-1185">Reference proteome</keyword>
<comment type="caution">
    <text evidence="1">The sequence shown here is derived from an EMBL/GenBank/DDBJ whole genome shotgun (WGS) entry which is preliminary data.</text>
</comment>
<name>A0A9W6QLU8_9PSEU</name>
<accession>A0A9W6QLU8</accession>
<reference evidence="1" key="1">
    <citation type="submission" date="2023-02" db="EMBL/GenBank/DDBJ databases">
        <title>Actinokineospora globicatena NBRC 15670.</title>
        <authorList>
            <person name="Ichikawa N."/>
            <person name="Sato H."/>
            <person name="Tonouchi N."/>
        </authorList>
    </citation>
    <scope>NUCLEOTIDE SEQUENCE</scope>
    <source>
        <strain evidence="1">NBRC 15670</strain>
    </source>
</reference>
<dbReference type="SUPFAM" id="SSF53756">
    <property type="entry name" value="UDP-Glycosyltransferase/glycogen phosphorylase"/>
    <property type="match status" value="1"/>
</dbReference>
<proteinExistence type="predicted"/>